<reference evidence="1 2" key="1">
    <citation type="journal article" date="2025" name="Microbiol. Resour. Announc.">
        <title>Draft genome sequences for Neonectria magnoliae and Neonectria punicea, canker pathogens of Liriodendron tulipifera and Acer saccharum in West Virginia.</title>
        <authorList>
            <person name="Petronek H.M."/>
            <person name="Kasson M.T."/>
            <person name="Metheny A.M."/>
            <person name="Stauder C.M."/>
            <person name="Lovett B."/>
            <person name="Lynch S.C."/>
            <person name="Garnas J.R."/>
            <person name="Kasson L.R."/>
            <person name="Stajich J.E."/>
        </authorList>
    </citation>
    <scope>NUCLEOTIDE SEQUENCE [LARGE SCALE GENOMIC DNA]</scope>
    <source>
        <strain evidence="1 2">NRRL 64651</strain>
    </source>
</reference>
<dbReference type="Proteomes" id="UP001498421">
    <property type="component" value="Unassembled WGS sequence"/>
</dbReference>
<gene>
    <name evidence="1" type="ORF">QQZ08_006426</name>
</gene>
<protein>
    <recommendedName>
        <fullName evidence="3">Clr5 domain-containing protein</fullName>
    </recommendedName>
</protein>
<keyword evidence="2" id="KW-1185">Reference proteome</keyword>
<evidence type="ECO:0000313" key="1">
    <source>
        <dbReference type="EMBL" id="KAK7426999.1"/>
    </source>
</evidence>
<evidence type="ECO:0000313" key="2">
    <source>
        <dbReference type="Proteomes" id="UP001498421"/>
    </source>
</evidence>
<accession>A0ABR1I0H8</accession>
<sequence>MGPSRPQPTEADWLQNKAVIRRLYLIEEMPLKKLVAEVANLGLYITLQIQME</sequence>
<dbReference type="EMBL" id="JAZAVK010000058">
    <property type="protein sequence ID" value="KAK7426999.1"/>
    <property type="molecule type" value="Genomic_DNA"/>
</dbReference>
<evidence type="ECO:0008006" key="3">
    <source>
        <dbReference type="Google" id="ProtNLM"/>
    </source>
</evidence>
<comment type="caution">
    <text evidence="1">The sequence shown here is derived from an EMBL/GenBank/DDBJ whole genome shotgun (WGS) entry which is preliminary data.</text>
</comment>
<proteinExistence type="predicted"/>
<name>A0ABR1I0H8_9HYPO</name>
<organism evidence="1 2">
    <name type="scientific">Neonectria magnoliae</name>
    <dbReference type="NCBI Taxonomy" id="2732573"/>
    <lineage>
        <taxon>Eukaryota</taxon>
        <taxon>Fungi</taxon>
        <taxon>Dikarya</taxon>
        <taxon>Ascomycota</taxon>
        <taxon>Pezizomycotina</taxon>
        <taxon>Sordariomycetes</taxon>
        <taxon>Hypocreomycetidae</taxon>
        <taxon>Hypocreales</taxon>
        <taxon>Nectriaceae</taxon>
        <taxon>Neonectria</taxon>
    </lineage>
</organism>